<keyword evidence="2" id="KW-0732">Signal</keyword>
<dbReference type="AlphaFoldDB" id="A0A9Q9B677"/>
<evidence type="ECO:0000313" key="4">
    <source>
        <dbReference type="Proteomes" id="UP001056384"/>
    </source>
</evidence>
<protein>
    <submittedName>
        <fullName evidence="3">Uncharacterized protein</fullName>
    </submittedName>
</protein>
<organism evidence="3 4">
    <name type="scientific">Septoria linicola</name>
    <dbReference type="NCBI Taxonomy" id="215465"/>
    <lineage>
        <taxon>Eukaryota</taxon>
        <taxon>Fungi</taxon>
        <taxon>Dikarya</taxon>
        <taxon>Ascomycota</taxon>
        <taxon>Pezizomycotina</taxon>
        <taxon>Dothideomycetes</taxon>
        <taxon>Dothideomycetidae</taxon>
        <taxon>Mycosphaerellales</taxon>
        <taxon>Mycosphaerellaceae</taxon>
        <taxon>Septoria</taxon>
    </lineage>
</organism>
<gene>
    <name evidence="3" type="ORF">Slin15195_G112100</name>
</gene>
<proteinExistence type="predicted"/>
<keyword evidence="4" id="KW-1185">Reference proteome</keyword>
<reference evidence="3" key="1">
    <citation type="submission" date="2022-06" db="EMBL/GenBank/DDBJ databases">
        <title>Complete genome sequences of two strains of the flax pathogen Septoria linicola.</title>
        <authorList>
            <person name="Lapalu N."/>
            <person name="Simon A."/>
            <person name="Demenou B."/>
            <person name="Paumier D."/>
            <person name="Guillot M.-P."/>
            <person name="Gout L."/>
            <person name="Valade R."/>
        </authorList>
    </citation>
    <scope>NUCLEOTIDE SEQUENCE</scope>
    <source>
        <strain evidence="3">SE15195</strain>
    </source>
</reference>
<feature type="signal peptide" evidence="2">
    <location>
        <begin position="1"/>
        <end position="18"/>
    </location>
</feature>
<sequence>MQLIYTTLSLALLSAVNAIPAPLTARQEAPPTDTAVGMSSAASTATESQPTDVYTGVFTANGVYRVTSQSGYVNIAGHSLSAGGGDALVGGVRVSVASGGIVVAGGTSIRLQELTATSTTAEDGTTSSSAGLTLVSNTGPVLSTGTVATDGTATSSAGAEANVQRVGAGMVVLGGLGALLL</sequence>
<feature type="region of interest" description="Disordered" evidence="1">
    <location>
        <begin position="28"/>
        <end position="47"/>
    </location>
</feature>
<dbReference type="Proteomes" id="UP001056384">
    <property type="component" value="Chromosome 10"/>
</dbReference>
<feature type="chain" id="PRO_5040517730" evidence="2">
    <location>
        <begin position="19"/>
        <end position="181"/>
    </location>
</feature>
<accession>A0A9Q9B677</accession>
<name>A0A9Q9B677_9PEZI</name>
<dbReference type="EMBL" id="CP099427">
    <property type="protein sequence ID" value="USW57891.1"/>
    <property type="molecule type" value="Genomic_DNA"/>
</dbReference>
<evidence type="ECO:0000256" key="2">
    <source>
        <dbReference type="SAM" id="SignalP"/>
    </source>
</evidence>
<evidence type="ECO:0000313" key="3">
    <source>
        <dbReference type="EMBL" id="USW57891.1"/>
    </source>
</evidence>
<evidence type="ECO:0000256" key="1">
    <source>
        <dbReference type="SAM" id="MobiDB-lite"/>
    </source>
</evidence>